<name>A0ABX3P6D6_9BACT</name>
<evidence type="ECO:0000313" key="2">
    <source>
        <dbReference type="Proteomes" id="UP000192277"/>
    </source>
</evidence>
<keyword evidence="2" id="KW-1185">Reference proteome</keyword>
<protein>
    <submittedName>
        <fullName evidence="1">Anhydro-N-acetylmuramic acid kinase</fullName>
    </submittedName>
</protein>
<dbReference type="RefSeq" id="WP_041349876.1">
    <property type="nucleotide sequence ID" value="NZ_LWBO01000001.1"/>
</dbReference>
<dbReference type="SUPFAM" id="SSF53067">
    <property type="entry name" value="Actin-like ATPase domain"/>
    <property type="match status" value="1"/>
</dbReference>
<gene>
    <name evidence="1" type="ORF">A4D02_04265</name>
</gene>
<reference evidence="1 2" key="1">
    <citation type="submission" date="2016-04" db="EMBL/GenBank/DDBJ databases">
        <authorList>
            <person name="Chen L."/>
            <person name="Zhuang W."/>
            <person name="Wang G."/>
        </authorList>
    </citation>
    <scope>NUCLEOTIDE SEQUENCE [LARGE SCALE GENOMIC DNA]</scope>
    <source>
        <strain evidence="2">GR20</strain>
    </source>
</reference>
<dbReference type="NCBIfam" id="NF007144">
    <property type="entry name" value="PRK09585.2-3"/>
    <property type="match status" value="1"/>
</dbReference>
<dbReference type="Proteomes" id="UP000192277">
    <property type="component" value="Unassembled WGS sequence"/>
</dbReference>
<evidence type="ECO:0000313" key="1">
    <source>
        <dbReference type="EMBL" id="OQP55751.1"/>
    </source>
</evidence>
<dbReference type="EMBL" id="LWBO01000001">
    <property type="protein sequence ID" value="OQP55751.1"/>
    <property type="molecule type" value="Genomic_DNA"/>
</dbReference>
<comment type="caution">
    <text evidence="1">The sequence shown here is derived from an EMBL/GenBank/DDBJ whole genome shotgun (WGS) entry which is preliminary data.</text>
</comment>
<dbReference type="GO" id="GO:0016301">
    <property type="term" value="F:kinase activity"/>
    <property type="evidence" value="ECO:0007669"/>
    <property type="project" value="UniProtKB-KW"/>
</dbReference>
<dbReference type="Gene3D" id="3.30.420.40">
    <property type="match status" value="2"/>
</dbReference>
<dbReference type="InterPro" id="IPR043129">
    <property type="entry name" value="ATPase_NBD"/>
</dbReference>
<keyword evidence="1" id="KW-0418">Kinase</keyword>
<dbReference type="InterPro" id="IPR005338">
    <property type="entry name" value="Anhydro_N_Ac-Mur_kinase"/>
</dbReference>
<organism evidence="1 2">
    <name type="scientific">Niastella koreensis</name>
    <dbReference type="NCBI Taxonomy" id="354356"/>
    <lineage>
        <taxon>Bacteria</taxon>
        <taxon>Pseudomonadati</taxon>
        <taxon>Bacteroidota</taxon>
        <taxon>Chitinophagia</taxon>
        <taxon>Chitinophagales</taxon>
        <taxon>Chitinophagaceae</taxon>
        <taxon>Niastella</taxon>
    </lineage>
</organism>
<proteinExistence type="predicted"/>
<dbReference type="PANTHER" id="PTHR30605">
    <property type="entry name" value="ANHYDRO-N-ACETYLMURAMIC ACID KINASE"/>
    <property type="match status" value="1"/>
</dbReference>
<dbReference type="PANTHER" id="PTHR30605:SF0">
    <property type="entry name" value="ANHYDRO-N-ACETYLMURAMIC ACID KINASE"/>
    <property type="match status" value="1"/>
</dbReference>
<keyword evidence="1" id="KW-0808">Transferase</keyword>
<dbReference type="Pfam" id="PF03702">
    <property type="entry name" value="AnmK"/>
    <property type="match status" value="1"/>
</dbReference>
<accession>A0ABX3P6D6</accession>
<sequence>MIYRAIGLMSGSSLDGLDLAFIEFHESKGVWEYEIKAADCSPYSEEWAKKLKGAIELNALDYQLLHTEYGHYIGEQVNAFIERNNLQYQVQLIASHGHTTFHVPAKKMTGQLGDGAAIAAVTGINVVSDLRAMDVALGGQGAPIVPIGEKLLLGNYTFFLNLGGIANISYNHPDKYLAFDVCPANRVMNMLAQDAGKPYDDGGELAAAGTINISLLKMLNDLEYYQLPYPKSLANDFGTDVVYPLITSSNSTTEDTLATMVEHIAIQIGEQVKAMLEKQPTTNTGMKLLATGGGAHNTFLLQRLQATLQPLGVEVVTTDKNLIDYKEALIMALIGVLRWREENNVLSSVTGATRSSIGGAVWIGQEA</sequence>